<name>A0ABY7RJX6_9PSED</name>
<dbReference type="Proteomes" id="UP001214301">
    <property type="component" value="Chromosome"/>
</dbReference>
<evidence type="ECO:0000313" key="1">
    <source>
        <dbReference type="EMBL" id="WCI02919.1"/>
    </source>
</evidence>
<reference evidence="1 2" key="1">
    <citation type="journal article" date="2020" name="Front. Microbiol.">
        <title>Toward Biorecycling: Isolation of a Soil Bacterium That Grows on a Polyurethane Oligomer and Monomer.</title>
        <authorList>
            <person name="Espinosa M.J.C."/>
            <person name="Blanco A.C."/>
            <person name="Schmidgall T."/>
            <person name="Atanasoff-Kardjalieff A.K."/>
            <person name="Kappelmeyer U."/>
            <person name="Tischler D."/>
            <person name="Pieper D.H."/>
            <person name="Heipieper H.J."/>
            <person name="Eberlein C."/>
        </authorList>
    </citation>
    <scope>NUCLEOTIDE SEQUENCE [LARGE SCALE GENOMIC DNA]</scope>
    <source>
        <strain evidence="1 2">TDA1</strain>
    </source>
</reference>
<gene>
    <name evidence="1" type="ORF">PMC74_15400</name>
</gene>
<sequence>MNAFTQQAGLAQRRLEAINRWFQHFDDHQLRRDCPSSYHEQLLRQADEMDRLHLIEWQEWRDLRRLADWAFLKAVAGLDYHAFHTPVVHAYGRVTAPAPHSGTPG</sequence>
<dbReference type="EMBL" id="CP116669">
    <property type="protein sequence ID" value="WCI02919.1"/>
    <property type="molecule type" value="Genomic_DNA"/>
</dbReference>
<evidence type="ECO:0008006" key="3">
    <source>
        <dbReference type="Google" id="ProtNLM"/>
    </source>
</evidence>
<organism evidence="1 2">
    <name type="scientific">Pseudomonas capeferrum</name>
    <dbReference type="NCBI Taxonomy" id="1495066"/>
    <lineage>
        <taxon>Bacteria</taxon>
        <taxon>Pseudomonadati</taxon>
        <taxon>Pseudomonadota</taxon>
        <taxon>Gammaproteobacteria</taxon>
        <taxon>Pseudomonadales</taxon>
        <taxon>Pseudomonadaceae</taxon>
        <taxon>Pseudomonas</taxon>
    </lineage>
</organism>
<protein>
    <recommendedName>
        <fullName evidence="3">Acyl-CoA dehydrogenase</fullName>
    </recommendedName>
</protein>
<evidence type="ECO:0000313" key="2">
    <source>
        <dbReference type="Proteomes" id="UP001214301"/>
    </source>
</evidence>
<accession>A0ABY7RJX6</accession>
<proteinExistence type="predicted"/>
<keyword evidence="2" id="KW-1185">Reference proteome</keyword>